<dbReference type="AlphaFoldDB" id="A0A1H9SC19"/>
<gene>
    <name evidence="1" type="ORF">SAMN04490244_103133</name>
</gene>
<evidence type="ECO:0000313" key="2">
    <source>
        <dbReference type="Proteomes" id="UP000198885"/>
    </source>
</evidence>
<dbReference type="Proteomes" id="UP000198885">
    <property type="component" value="Unassembled WGS sequence"/>
</dbReference>
<reference evidence="1 2" key="1">
    <citation type="submission" date="2016-10" db="EMBL/GenBank/DDBJ databases">
        <authorList>
            <person name="de Groot N.N."/>
        </authorList>
    </citation>
    <scope>NUCLEOTIDE SEQUENCE [LARGE SCALE GENOMIC DNA]</scope>
    <source>
        <strain evidence="1 2">DSM 23042</strain>
    </source>
</reference>
<evidence type="ECO:0008006" key="3">
    <source>
        <dbReference type="Google" id="ProtNLM"/>
    </source>
</evidence>
<keyword evidence="2" id="KW-1185">Reference proteome</keyword>
<proteinExistence type="predicted"/>
<dbReference type="EMBL" id="FOGU01000003">
    <property type="protein sequence ID" value="SER82554.1"/>
    <property type="molecule type" value="Genomic_DNA"/>
</dbReference>
<dbReference type="RefSeq" id="WP_235859794.1">
    <property type="nucleotide sequence ID" value="NZ_CBDDGO010000004.1"/>
</dbReference>
<accession>A0A1H9SC19</accession>
<protein>
    <recommendedName>
        <fullName evidence="3">Succinate dehydrogenase</fullName>
    </recommendedName>
</protein>
<sequence>MLIALGLAACTPASRDDFTRAAARSAVRPVIAERFPGVPLQPAVDCVINGATTNEILGLASDSVTGPTAATVETVTRVAQRPQTLSCLASDGVPALLQ</sequence>
<name>A0A1H9SC19_9RHOB</name>
<evidence type="ECO:0000313" key="1">
    <source>
        <dbReference type="EMBL" id="SER82554.1"/>
    </source>
</evidence>
<dbReference type="STRING" id="641238.SAMN04490244_103133"/>
<organism evidence="1 2">
    <name type="scientific">Tranquillimonas rosea</name>
    <dbReference type="NCBI Taxonomy" id="641238"/>
    <lineage>
        <taxon>Bacteria</taxon>
        <taxon>Pseudomonadati</taxon>
        <taxon>Pseudomonadota</taxon>
        <taxon>Alphaproteobacteria</taxon>
        <taxon>Rhodobacterales</taxon>
        <taxon>Roseobacteraceae</taxon>
        <taxon>Tranquillimonas</taxon>
    </lineage>
</organism>